<evidence type="ECO:0000313" key="3">
    <source>
        <dbReference type="EMBL" id="SFK92959.1"/>
    </source>
</evidence>
<organism evidence="3 4">
    <name type="scientific">Brevibacillus centrosporus</name>
    <dbReference type="NCBI Taxonomy" id="54910"/>
    <lineage>
        <taxon>Bacteria</taxon>
        <taxon>Bacillati</taxon>
        <taxon>Bacillota</taxon>
        <taxon>Bacilli</taxon>
        <taxon>Bacillales</taxon>
        <taxon>Paenibacillaceae</taxon>
        <taxon>Brevibacillus</taxon>
    </lineage>
</organism>
<evidence type="ECO:0000313" key="4">
    <source>
        <dbReference type="Proteomes" id="UP000198915"/>
    </source>
</evidence>
<sequence length="310" mass="33992">MWKVVIADTAAGSTQQQCAWSGVNEIEIIGVADNLAVFGEWVKDQEVDAVDIAPSVTAPEKWIELAVEAKKHVICDANVQIGIEAISELQAICEKQGIMLLLPNAWRFSPVYVQAREHVLQGAIGKPGVIRMRRSALPATKGCIFDVLGAEVFDWLRWTFGDVLRVMARSVKHMDETGQAVEYALVIVKHADGTIAHIELSLAEEDERSSFELTGASGMLQYDSNDSQPIVWDMNRKLVQPDSGAEPFADRAAADRRSSRRAHFVRAVSGQEPLQMTPEDVRMARKIAQAARQSAESGQPVQLMDGGSAK</sequence>
<reference evidence="4" key="1">
    <citation type="submission" date="2016-10" db="EMBL/GenBank/DDBJ databases">
        <authorList>
            <person name="Varghese N."/>
            <person name="Submissions S."/>
        </authorList>
    </citation>
    <scope>NUCLEOTIDE SEQUENCE [LARGE SCALE GENOMIC DNA]</scope>
    <source>
        <strain evidence="4">OK042</strain>
    </source>
</reference>
<feature type="region of interest" description="Disordered" evidence="1">
    <location>
        <begin position="242"/>
        <end position="263"/>
    </location>
</feature>
<dbReference type="EMBL" id="FORT01000024">
    <property type="protein sequence ID" value="SFK92959.1"/>
    <property type="molecule type" value="Genomic_DNA"/>
</dbReference>
<proteinExistence type="predicted"/>
<feature type="region of interest" description="Disordered" evidence="1">
    <location>
        <begin position="287"/>
        <end position="310"/>
    </location>
</feature>
<dbReference type="InterPro" id="IPR051317">
    <property type="entry name" value="Gfo/Idh/MocA_oxidoreduct"/>
</dbReference>
<protein>
    <submittedName>
        <fullName evidence="3">Predicted dehydrogenase</fullName>
    </submittedName>
</protein>
<dbReference type="Pfam" id="PF22725">
    <property type="entry name" value="GFO_IDH_MocA_C3"/>
    <property type="match status" value="1"/>
</dbReference>
<dbReference type="Gene3D" id="3.30.360.10">
    <property type="entry name" value="Dihydrodipicolinate Reductase, domain 2"/>
    <property type="match status" value="1"/>
</dbReference>
<dbReference type="InterPro" id="IPR055170">
    <property type="entry name" value="GFO_IDH_MocA-like_dom"/>
</dbReference>
<accession>A0A1I4DJ77</accession>
<dbReference type="SUPFAM" id="SSF55347">
    <property type="entry name" value="Glyceraldehyde-3-phosphate dehydrogenase-like, C-terminal domain"/>
    <property type="match status" value="1"/>
</dbReference>
<dbReference type="Proteomes" id="UP000198915">
    <property type="component" value="Unassembled WGS sequence"/>
</dbReference>
<evidence type="ECO:0000256" key="1">
    <source>
        <dbReference type="SAM" id="MobiDB-lite"/>
    </source>
</evidence>
<dbReference type="STRING" id="1884381.SAMN05518846_12459"/>
<keyword evidence="4" id="KW-1185">Reference proteome</keyword>
<dbReference type="Gene3D" id="3.40.50.720">
    <property type="entry name" value="NAD(P)-binding Rossmann-like Domain"/>
    <property type="match status" value="1"/>
</dbReference>
<dbReference type="SUPFAM" id="SSF51735">
    <property type="entry name" value="NAD(P)-binding Rossmann-fold domains"/>
    <property type="match status" value="1"/>
</dbReference>
<evidence type="ECO:0000259" key="2">
    <source>
        <dbReference type="Pfam" id="PF22725"/>
    </source>
</evidence>
<dbReference type="PANTHER" id="PTHR43708">
    <property type="entry name" value="CONSERVED EXPRESSED OXIDOREDUCTASE (EUROFUNG)"/>
    <property type="match status" value="1"/>
</dbReference>
<feature type="domain" description="GFO/IDH/MocA-like oxidoreductase" evidence="2">
    <location>
        <begin position="112"/>
        <end position="220"/>
    </location>
</feature>
<gene>
    <name evidence="3" type="ORF">SAMN05518846_12459</name>
</gene>
<dbReference type="PANTHER" id="PTHR43708:SF8">
    <property type="entry name" value="OXIDOREDUCTASE"/>
    <property type="match status" value="1"/>
</dbReference>
<feature type="compositionally biased region" description="Polar residues" evidence="1">
    <location>
        <begin position="291"/>
        <end position="300"/>
    </location>
</feature>
<dbReference type="InterPro" id="IPR036291">
    <property type="entry name" value="NAD(P)-bd_dom_sf"/>
</dbReference>
<dbReference type="AlphaFoldDB" id="A0A1I4DJ77"/>
<feature type="compositionally biased region" description="Basic and acidic residues" evidence="1">
    <location>
        <begin position="248"/>
        <end position="257"/>
    </location>
</feature>
<dbReference type="RefSeq" id="WP_092276641.1">
    <property type="nucleotide sequence ID" value="NZ_FORT01000024.1"/>
</dbReference>
<name>A0A1I4DJ77_9BACL</name>